<proteinExistence type="predicted"/>
<feature type="transmembrane region" description="Helical" evidence="1">
    <location>
        <begin position="213"/>
        <end position="230"/>
    </location>
</feature>
<dbReference type="Pfam" id="PF13346">
    <property type="entry name" value="ABC2_membrane_5"/>
    <property type="match status" value="1"/>
</dbReference>
<dbReference type="PANTHER" id="PTHR41309:SF2">
    <property type="entry name" value="MEMBRANE PROTEIN"/>
    <property type="match status" value="1"/>
</dbReference>
<reference evidence="2 3" key="1">
    <citation type="submission" date="2020-08" db="EMBL/GenBank/DDBJ databases">
        <authorList>
            <person name="Liu C."/>
            <person name="Sun Q."/>
        </authorList>
    </citation>
    <scope>NUCLEOTIDE SEQUENCE [LARGE SCALE GENOMIC DNA]</scope>
    <source>
        <strain evidence="2 3">NSJ-18</strain>
    </source>
</reference>
<feature type="transmembrane region" description="Helical" evidence="1">
    <location>
        <begin position="145"/>
        <end position="165"/>
    </location>
</feature>
<keyword evidence="1" id="KW-0812">Transmembrane</keyword>
<keyword evidence="3" id="KW-1185">Reference proteome</keyword>
<dbReference type="RefSeq" id="WP_153925857.1">
    <property type="nucleotide sequence ID" value="NZ_JACRWE010000001.1"/>
</dbReference>
<protein>
    <submittedName>
        <fullName evidence="2">ABC-2 transporter permease</fullName>
    </submittedName>
</protein>
<accession>A0ABR7JLG8</accession>
<organism evidence="2 3">
    <name type="scientific">Romboutsia faecis</name>
    <dbReference type="NCBI Taxonomy" id="2764597"/>
    <lineage>
        <taxon>Bacteria</taxon>
        <taxon>Bacillati</taxon>
        <taxon>Bacillota</taxon>
        <taxon>Clostridia</taxon>
        <taxon>Peptostreptococcales</taxon>
        <taxon>Peptostreptococcaceae</taxon>
        <taxon>Romboutsia</taxon>
    </lineage>
</organism>
<dbReference type="Proteomes" id="UP000609849">
    <property type="component" value="Unassembled WGS sequence"/>
</dbReference>
<feature type="transmembrane region" description="Helical" evidence="1">
    <location>
        <begin position="19"/>
        <end position="34"/>
    </location>
</feature>
<feature type="transmembrane region" description="Helical" evidence="1">
    <location>
        <begin position="177"/>
        <end position="201"/>
    </location>
</feature>
<evidence type="ECO:0000313" key="2">
    <source>
        <dbReference type="EMBL" id="MBC5995772.1"/>
    </source>
</evidence>
<feature type="transmembrane region" description="Helical" evidence="1">
    <location>
        <begin position="112"/>
        <end position="133"/>
    </location>
</feature>
<dbReference type="EMBL" id="JACRWE010000001">
    <property type="protein sequence ID" value="MBC5995772.1"/>
    <property type="molecule type" value="Genomic_DNA"/>
</dbReference>
<keyword evidence="1" id="KW-1133">Transmembrane helix</keyword>
<name>A0ABR7JLG8_9FIRM</name>
<feature type="transmembrane region" description="Helical" evidence="1">
    <location>
        <begin position="79"/>
        <end position="100"/>
    </location>
</feature>
<dbReference type="PANTHER" id="PTHR41309">
    <property type="entry name" value="MEMBRANE PROTEIN-RELATED"/>
    <property type="match status" value="1"/>
</dbReference>
<evidence type="ECO:0000313" key="3">
    <source>
        <dbReference type="Proteomes" id="UP000609849"/>
    </source>
</evidence>
<gene>
    <name evidence="2" type="ORF">H8923_03275</name>
</gene>
<evidence type="ECO:0000256" key="1">
    <source>
        <dbReference type="SAM" id="Phobius"/>
    </source>
</evidence>
<dbReference type="InterPro" id="IPR025699">
    <property type="entry name" value="ABC2_memb-like"/>
</dbReference>
<keyword evidence="1" id="KW-0472">Membrane</keyword>
<sequence length="400" mass="46268">MFDLIKKDILVTIKSDRQLLFRYILTLLICYTFFNPIAYFAINVFMSYVILINTFAYDYEDNAYKFIMSMPINKDNLVYSKYILSIALIFTTTIINNIIFEILSIKIHRGAVLNDVLVSLILYLLIVSVVLPIHFKFKDKKVKFIFGFIALVFILFQVGAFLMSVVDHTLNNYTSSINLYSISFGAIVIFILSMFLSLQIIKCDKGGKNMNKFAKVSAYTIIVILFFIGVNKHIFNERISVEDYKKIDDINTDISVDRYEETDNGVLIKMKIKNNSGYTYRLENASITFFSCKRSDDNKIIDSREAFKLNILPIKFGEENDITWTGIEPKKEGYIEFLYPKGIKINDKFFDLDSTSLKYNGTFSKDLPIGDGAYTTITWEEKEILIKDLGEKIIERLRGE</sequence>
<comment type="caution">
    <text evidence="2">The sequence shown here is derived from an EMBL/GenBank/DDBJ whole genome shotgun (WGS) entry which is preliminary data.</text>
</comment>